<dbReference type="InterPro" id="IPR000743">
    <property type="entry name" value="Glyco_hydro_28"/>
</dbReference>
<dbReference type="InterPro" id="IPR011050">
    <property type="entry name" value="Pectin_lyase_fold/virulence"/>
</dbReference>
<evidence type="ECO:0000256" key="10">
    <source>
        <dbReference type="SAM" id="SignalP"/>
    </source>
</evidence>
<dbReference type="OMA" id="YPNRPHA"/>
<evidence type="ECO:0000256" key="7">
    <source>
        <dbReference type="ARBA" id="ARBA00023295"/>
    </source>
</evidence>
<dbReference type="EMBL" id="KI912112">
    <property type="protein sequence ID" value="ETS81570.1"/>
    <property type="molecule type" value="Genomic_DNA"/>
</dbReference>
<evidence type="ECO:0000256" key="9">
    <source>
        <dbReference type="RuleBase" id="RU361169"/>
    </source>
</evidence>
<evidence type="ECO:0008006" key="13">
    <source>
        <dbReference type="Google" id="ProtNLM"/>
    </source>
</evidence>
<keyword evidence="7 9" id="KW-0326">Glycosidase</keyword>
<evidence type="ECO:0000256" key="3">
    <source>
        <dbReference type="ARBA" id="ARBA00022525"/>
    </source>
</evidence>
<evidence type="ECO:0000256" key="1">
    <source>
        <dbReference type="ARBA" id="ARBA00004613"/>
    </source>
</evidence>
<dbReference type="GeneID" id="19271585"/>
<evidence type="ECO:0000256" key="5">
    <source>
        <dbReference type="ARBA" id="ARBA00022801"/>
    </source>
</evidence>
<dbReference type="GO" id="GO:0005975">
    <property type="term" value="P:carbohydrate metabolic process"/>
    <property type="evidence" value="ECO:0007669"/>
    <property type="project" value="InterPro"/>
</dbReference>
<reference evidence="12" key="1">
    <citation type="journal article" date="2015" name="BMC Genomics">
        <title>Genomic and transcriptomic analysis of the endophytic fungus Pestalotiopsis fici reveals its lifestyle and high potential for synthesis of natural products.</title>
        <authorList>
            <person name="Wang X."/>
            <person name="Zhang X."/>
            <person name="Liu L."/>
            <person name="Xiang M."/>
            <person name="Wang W."/>
            <person name="Sun X."/>
            <person name="Che Y."/>
            <person name="Guo L."/>
            <person name="Liu G."/>
            <person name="Guo L."/>
            <person name="Wang C."/>
            <person name="Yin W.B."/>
            <person name="Stadler M."/>
            <person name="Zhang X."/>
            <person name="Liu X."/>
        </authorList>
    </citation>
    <scope>NUCLEOTIDE SEQUENCE [LARGE SCALE GENOMIC DNA]</scope>
    <source>
        <strain evidence="12">W106-1 / CGMCC3.15140</strain>
    </source>
</reference>
<feature type="signal peptide" evidence="10">
    <location>
        <begin position="1"/>
        <end position="23"/>
    </location>
</feature>
<dbReference type="OrthoDB" id="187139at2759"/>
<evidence type="ECO:0000256" key="4">
    <source>
        <dbReference type="ARBA" id="ARBA00022729"/>
    </source>
</evidence>
<name>W3X697_PESFW</name>
<evidence type="ECO:0000313" key="12">
    <source>
        <dbReference type="Proteomes" id="UP000030651"/>
    </source>
</evidence>
<dbReference type="STRING" id="1229662.W3X697"/>
<evidence type="ECO:0000256" key="6">
    <source>
        <dbReference type="ARBA" id="ARBA00023180"/>
    </source>
</evidence>
<accession>W3X697</accession>
<sequence>MLPNLRLVACVAGLACLASAASAAPSITADKRVYTCTIEANGDGSDDAPAIRDAFTECQSNARIVFQNTTYYINSPLNTTTLSNVDIDIYGYLLWSNDTSYWLDHSMPIGYQNQSTVWFLGGQNINVNGYGSGTFDGNGQVWYDLVKGESNYPKRPMGLTIWGASDSSFKRLNFVQSQMWTMTIIHSNNVLMEDIYVNSTSHSGNPARNTDGLDTLFSDNIVLRRWLVDNGDDAISLKANSTNVLLEDSVFRRGQGFALGSIGQYVGAFETIENVTVRNVSMINTNFAVNVKTWTGDRVNYPPNGGGGGLGYLKNVTIQDLTLNRVRSFAVNVGQCTSYSGGSPDCNSSLFHIGNITFDNITGDIAE</sequence>
<dbReference type="GO" id="GO:0071555">
    <property type="term" value="P:cell wall organization"/>
    <property type="evidence" value="ECO:0007669"/>
    <property type="project" value="UniProtKB-KW"/>
</dbReference>
<keyword evidence="4 10" id="KW-0732">Signal</keyword>
<dbReference type="PANTHER" id="PTHR31736:SF8">
    <property type="entry name" value="PUTATIVE (AFU_ORTHOLOGUE AFUA_7G06410)-RELATED"/>
    <property type="match status" value="1"/>
</dbReference>
<dbReference type="eggNOG" id="ENOG502QRJW">
    <property type="taxonomic scope" value="Eukaryota"/>
</dbReference>
<feature type="chain" id="PRO_5004835797" description="Alpha-L-rhamnosidase rgxB" evidence="10">
    <location>
        <begin position="24"/>
        <end position="367"/>
    </location>
</feature>
<dbReference type="RefSeq" id="XP_007833344.1">
    <property type="nucleotide sequence ID" value="XM_007835153.1"/>
</dbReference>
<dbReference type="GO" id="GO:0005576">
    <property type="term" value="C:extracellular region"/>
    <property type="evidence" value="ECO:0007669"/>
    <property type="project" value="UniProtKB-SubCell"/>
</dbReference>
<dbReference type="InParanoid" id="W3X697"/>
<keyword evidence="6" id="KW-0325">Glycoprotein</keyword>
<organism evidence="11 12">
    <name type="scientific">Pestalotiopsis fici (strain W106-1 / CGMCC3.15140)</name>
    <dbReference type="NCBI Taxonomy" id="1229662"/>
    <lineage>
        <taxon>Eukaryota</taxon>
        <taxon>Fungi</taxon>
        <taxon>Dikarya</taxon>
        <taxon>Ascomycota</taxon>
        <taxon>Pezizomycotina</taxon>
        <taxon>Sordariomycetes</taxon>
        <taxon>Xylariomycetidae</taxon>
        <taxon>Amphisphaeriales</taxon>
        <taxon>Sporocadaceae</taxon>
        <taxon>Pestalotiopsis</taxon>
    </lineage>
</organism>
<comment type="similarity">
    <text evidence="2 9">Belongs to the glycosyl hydrolase 28 family.</text>
</comment>
<protein>
    <recommendedName>
        <fullName evidence="13">Alpha-L-rhamnosidase rgxB</fullName>
    </recommendedName>
</protein>
<keyword evidence="5 9" id="KW-0378">Hydrolase</keyword>
<dbReference type="Proteomes" id="UP000030651">
    <property type="component" value="Unassembled WGS sequence"/>
</dbReference>
<dbReference type="Gene3D" id="2.160.20.10">
    <property type="entry name" value="Single-stranded right-handed beta-helix, Pectin lyase-like"/>
    <property type="match status" value="1"/>
</dbReference>
<dbReference type="InterPro" id="IPR012334">
    <property type="entry name" value="Pectin_lyas_fold"/>
</dbReference>
<keyword evidence="12" id="KW-1185">Reference proteome</keyword>
<evidence type="ECO:0000256" key="2">
    <source>
        <dbReference type="ARBA" id="ARBA00008834"/>
    </source>
</evidence>
<dbReference type="SUPFAM" id="SSF51126">
    <property type="entry name" value="Pectin lyase-like"/>
    <property type="match status" value="1"/>
</dbReference>
<keyword evidence="3" id="KW-0964">Secreted</keyword>
<evidence type="ECO:0000256" key="8">
    <source>
        <dbReference type="ARBA" id="ARBA00023316"/>
    </source>
</evidence>
<dbReference type="PANTHER" id="PTHR31736">
    <property type="match status" value="1"/>
</dbReference>
<dbReference type="AlphaFoldDB" id="W3X697"/>
<dbReference type="GO" id="GO:0004650">
    <property type="term" value="F:polygalacturonase activity"/>
    <property type="evidence" value="ECO:0007669"/>
    <property type="project" value="InterPro"/>
</dbReference>
<dbReference type="Pfam" id="PF00295">
    <property type="entry name" value="Glyco_hydro_28"/>
    <property type="match status" value="1"/>
</dbReference>
<dbReference type="HOGENOM" id="CLU_016031_1_1_1"/>
<comment type="subcellular location">
    <subcellularLocation>
        <location evidence="1">Secreted</location>
    </subcellularLocation>
</comment>
<dbReference type="KEGG" id="pfy:PFICI_06572"/>
<evidence type="ECO:0000313" key="11">
    <source>
        <dbReference type="EMBL" id="ETS81570.1"/>
    </source>
</evidence>
<gene>
    <name evidence="11" type="ORF">PFICI_06572</name>
</gene>
<keyword evidence="8" id="KW-0961">Cell wall biogenesis/degradation</keyword>
<proteinExistence type="inferred from homology"/>